<dbReference type="InterPro" id="IPR007110">
    <property type="entry name" value="Ig-like_dom"/>
</dbReference>
<evidence type="ECO:0000313" key="9">
    <source>
        <dbReference type="Ensembl" id="ENSPANP00000002972.3"/>
    </source>
</evidence>
<reference evidence="9" key="3">
    <citation type="submission" date="2025-09" db="UniProtKB">
        <authorList>
            <consortium name="Ensembl"/>
        </authorList>
    </citation>
    <scope>IDENTIFICATION</scope>
</reference>
<organism evidence="9 10">
    <name type="scientific">Papio anubis</name>
    <name type="common">Olive baboon</name>
    <dbReference type="NCBI Taxonomy" id="9555"/>
    <lineage>
        <taxon>Eukaryota</taxon>
        <taxon>Metazoa</taxon>
        <taxon>Chordata</taxon>
        <taxon>Craniata</taxon>
        <taxon>Vertebrata</taxon>
        <taxon>Euteleostomi</taxon>
        <taxon>Mammalia</taxon>
        <taxon>Eutheria</taxon>
        <taxon>Euarchontoglires</taxon>
        <taxon>Primates</taxon>
        <taxon>Haplorrhini</taxon>
        <taxon>Catarrhini</taxon>
        <taxon>Cercopithecidae</taxon>
        <taxon>Cercopithecinae</taxon>
        <taxon>Papio</taxon>
    </lineage>
</organism>
<feature type="domain" description="Ig-like" evidence="8">
    <location>
        <begin position="272"/>
        <end position="344"/>
    </location>
</feature>
<dbReference type="Proteomes" id="UP000028761">
    <property type="component" value="Chromosome 1"/>
</dbReference>
<comment type="subcellular location">
    <subcellularLocation>
        <location evidence="1">Membrane</location>
        <topology evidence="1">Multi-pass membrane protein</topology>
    </subcellularLocation>
</comment>
<dbReference type="eggNOG" id="ENOG502SEQH">
    <property type="taxonomic scope" value="Eukaryota"/>
</dbReference>
<dbReference type="Bgee" id="ENSPANG00000011532">
    <property type="expression patterns" value="Expressed in zone of skin and 30 other cell types or tissues"/>
</dbReference>
<dbReference type="InterPro" id="IPR013106">
    <property type="entry name" value="Ig_V-set"/>
</dbReference>
<proteinExistence type="predicted"/>
<dbReference type="SMART" id="SM00406">
    <property type="entry name" value="IGv"/>
    <property type="match status" value="1"/>
</dbReference>
<keyword evidence="10" id="KW-1185">Reference proteome</keyword>
<keyword evidence="3 7" id="KW-1133">Transmembrane helix</keyword>
<dbReference type="GO" id="GO:0050852">
    <property type="term" value="P:T cell receptor signaling pathway"/>
    <property type="evidence" value="ECO:0007669"/>
    <property type="project" value="TreeGrafter"/>
</dbReference>
<evidence type="ECO:0000256" key="3">
    <source>
        <dbReference type="ARBA" id="ARBA00022989"/>
    </source>
</evidence>
<dbReference type="InterPro" id="IPR036179">
    <property type="entry name" value="Ig-like_dom_sf"/>
</dbReference>
<keyword evidence="5" id="KW-1015">Disulfide bond</keyword>
<feature type="domain" description="Ig-like" evidence="8">
    <location>
        <begin position="122"/>
        <end position="252"/>
    </location>
</feature>
<dbReference type="InterPro" id="IPR053896">
    <property type="entry name" value="BTN3A2-like_Ig-C"/>
</dbReference>
<dbReference type="PROSITE" id="PS50835">
    <property type="entry name" value="IG_LIKE"/>
    <property type="match status" value="2"/>
</dbReference>
<dbReference type="GeneID" id="101021065"/>
<evidence type="ECO:0000256" key="6">
    <source>
        <dbReference type="ARBA" id="ARBA00023319"/>
    </source>
</evidence>
<dbReference type="HOGENOM" id="CLU_013137_8_7_1"/>
<evidence type="ECO:0000256" key="2">
    <source>
        <dbReference type="ARBA" id="ARBA00022692"/>
    </source>
</evidence>
<dbReference type="GO" id="GO:0009897">
    <property type="term" value="C:external side of plasma membrane"/>
    <property type="evidence" value="ECO:0007669"/>
    <property type="project" value="TreeGrafter"/>
</dbReference>
<dbReference type="GeneTree" id="ENSGT00940000162562"/>
<dbReference type="Ensembl" id="ENSPANT00000011202.3">
    <property type="protein sequence ID" value="ENSPANP00000002972.3"/>
    <property type="gene ID" value="ENSPANG00000011532.3"/>
</dbReference>
<evidence type="ECO:0000256" key="5">
    <source>
        <dbReference type="ARBA" id="ARBA00023157"/>
    </source>
</evidence>
<evidence type="ECO:0000256" key="4">
    <source>
        <dbReference type="ARBA" id="ARBA00023136"/>
    </source>
</evidence>
<dbReference type="InterPro" id="IPR013783">
    <property type="entry name" value="Ig-like_fold"/>
</dbReference>
<dbReference type="SUPFAM" id="SSF48726">
    <property type="entry name" value="Immunoglobulin"/>
    <property type="match status" value="2"/>
</dbReference>
<feature type="transmembrane region" description="Helical" evidence="7">
    <location>
        <begin position="393"/>
        <end position="414"/>
    </location>
</feature>
<name>A0A096MT48_PAPAN</name>
<evidence type="ECO:0000256" key="1">
    <source>
        <dbReference type="ARBA" id="ARBA00004141"/>
    </source>
</evidence>
<evidence type="ECO:0000313" key="10">
    <source>
        <dbReference type="Proteomes" id="UP000028761"/>
    </source>
</evidence>
<dbReference type="Pfam" id="PF07686">
    <property type="entry name" value="V-set"/>
    <property type="match status" value="1"/>
</dbReference>
<dbReference type="OMA" id="WNSIWIL"/>
<evidence type="ECO:0000259" key="8">
    <source>
        <dbReference type="PROSITE" id="PS50835"/>
    </source>
</evidence>
<dbReference type="AlphaFoldDB" id="A0A096MT48"/>
<dbReference type="Gene3D" id="2.60.40.10">
    <property type="entry name" value="Immunoglobulins"/>
    <property type="match status" value="2"/>
</dbReference>
<dbReference type="Pfam" id="PF22705">
    <property type="entry name" value="C2-set_3"/>
    <property type="match status" value="1"/>
</dbReference>
<dbReference type="InterPro" id="IPR003599">
    <property type="entry name" value="Ig_sub"/>
</dbReference>
<accession>A0A096MT48</accession>
<dbReference type="CDD" id="cd05713">
    <property type="entry name" value="IgV_MOG_like"/>
    <property type="match status" value="1"/>
</dbReference>
<dbReference type="GO" id="GO:0005102">
    <property type="term" value="F:signaling receptor binding"/>
    <property type="evidence" value="ECO:0007669"/>
    <property type="project" value="TreeGrafter"/>
</dbReference>
<keyword evidence="6" id="KW-0393">Immunoglobulin domain</keyword>
<feature type="transmembrane region" description="Helical" evidence="7">
    <location>
        <begin position="349"/>
        <end position="372"/>
    </location>
</feature>
<sequence length="465" mass="53166">MVFILEPSSCTTESEYYIEKISPFYVAAWVFLCLLPAFPTPRKILGMFHVPLAGLHPGHCKFFLKNHSQPVFLLTTLPPRTVRGKEADDYQFVPELLGIMETAGLSFSRYFVVMNLLQMTIPSSGLTQNVVQLDSYKQFTVNSLERPVLAALGGNVELSCQLSPPQSAEHMEIRWFRSHYTRPVYLYKEGKDLYGETISKYVERTKLLKEAIGEGKVTLRILNVSADDDGQYHCFFKDGDVYEEAIAEVKVTATSLEIQILIHPPNTKGLLVECNSEGWFPQPQMEWRDSRGKIIPPSSKSHSQDGNKLFNMKMSLLLRDSSHGNITCYLRNPVTGQEERTSIVLSDKLFSWDSVWILILVAILAVLLFFIMMPSVELQQREQRRCCDWNSPCLIGIGIVFSSMCVIIGLTITLHHRNRVPVSDRKFQLVSMYLEDMTVMVWVLMVFITMLISLVYFRLRGFFQI</sequence>
<keyword evidence="2 7" id="KW-0812">Transmembrane</keyword>
<keyword evidence="4 7" id="KW-0472">Membrane</keyword>
<evidence type="ECO:0000256" key="7">
    <source>
        <dbReference type="SAM" id="Phobius"/>
    </source>
</evidence>
<dbReference type="PANTHER" id="PTHR24100">
    <property type="entry name" value="BUTYROPHILIN"/>
    <property type="match status" value="1"/>
</dbReference>
<dbReference type="GO" id="GO:0001817">
    <property type="term" value="P:regulation of cytokine production"/>
    <property type="evidence" value="ECO:0007669"/>
    <property type="project" value="TreeGrafter"/>
</dbReference>
<dbReference type="SMART" id="SM00409">
    <property type="entry name" value="IG"/>
    <property type="match status" value="1"/>
</dbReference>
<dbReference type="PANTHER" id="PTHR24100:SF102">
    <property type="entry name" value="SELECTION AND UPKEEP OF INTRAEPITHELIAL T-CELLS PROTEIN 2-RELATED"/>
    <property type="match status" value="1"/>
</dbReference>
<dbReference type="FunFam" id="2.60.40.10:FF:000183">
    <property type="entry name" value="Myelin-oligodendrocyte glycoprotein"/>
    <property type="match status" value="1"/>
</dbReference>
<dbReference type="InterPro" id="IPR050504">
    <property type="entry name" value="IgSF_BTN/MOG"/>
</dbReference>
<reference evidence="9 10" key="1">
    <citation type="submission" date="2012-03" db="EMBL/GenBank/DDBJ databases">
        <title>Whole Genome Assembly of Papio anubis.</title>
        <authorList>
            <person name="Liu Y.L."/>
            <person name="Abraham K.A."/>
            <person name="Akbar H.A."/>
            <person name="Ali S.A."/>
            <person name="Anosike U.A."/>
            <person name="Aqrawi P.A."/>
            <person name="Arias F.A."/>
            <person name="Attaway T.A."/>
            <person name="Awwad R.A."/>
            <person name="Babu C.B."/>
            <person name="Bandaranaike D.B."/>
            <person name="Battles P.B."/>
            <person name="Bell A.B."/>
            <person name="Beltran B.B."/>
            <person name="Berhane-Mersha D.B."/>
            <person name="Bess C.B."/>
            <person name="Bickham C.B."/>
            <person name="Bolden T.B."/>
            <person name="Carter K.C."/>
            <person name="Chau D.C."/>
            <person name="Chavez A.C."/>
            <person name="Clerc-Blankenburg K.C."/>
            <person name="Coyle M.C."/>
            <person name="Dao M.D."/>
            <person name="Davila M.L.D."/>
            <person name="Davy-Carroll L.D."/>
            <person name="Denson S.D."/>
            <person name="Dinh H.D."/>
            <person name="Fernandez S.F."/>
            <person name="Fernando P.F."/>
            <person name="Forbes L.F."/>
            <person name="Francis C.F."/>
            <person name="Francisco L.F."/>
            <person name="Fu Q.F."/>
            <person name="Garcia-Iii R.G."/>
            <person name="Garrett T.G."/>
            <person name="Gross S.G."/>
            <person name="Gubbala S.G."/>
            <person name="Hirani K.H."/>
            <person name="Hogues M.H."/>
            <person name="Hollins B.H."/>
            <person name="Jackson L.J."/>
            <person name="Javaid M.J."/>
            <person name="Jhangiani S.J."/>
            <person name="Johnson A.J."/>
            <person name="Johnson B.J."/>
            <person name="Jones J.J."/>
            <person name="Joshi V.J."/>
            <person name="Kalu J.K."/>
            <person name="Khan N.K."/>
            <person name="Korchina V.K."/>
            <person name="Kovar C.K."/>
            <person name="Lago L.L."/>
            <person name="Lara F.L."/>
            <person name="Le T.-K.L."/>
            <person name="Lee S.L."/>
            <person name="Legall-Iii F.L."/>
            <person name="Lemon S.L."/>
            <person name="Liu J.L."/>
            <person name="Liu Y.-S.L."/>
            <person name="Liyanage D.L."/>
            <person name="Lopez J.L."/>
            <person name="Lorensuhewa L.L."/>
            <person name="Mata R.M."/>
            <person name="Mathew T.M."/>
            <person name="Mercado C.M."/>
            <person name="Mercado I.M."/>
            <person name="Morales K.M."/>
            <person name="Morgan M.M."/>
            <person name="Munidasa M.M."/>
            <person name="Ngo D.N."/>
            <person name="Nguyen L.N."/>
            <person name="Nguyen T.N."/>
            <person name="Nguyen N.N."/>
            <person name="Obregon M.O."/>
            <person name="Okwuonu G.O."/>
            <person name="Ongeri F.O."/>
            <person name="Onwere C.O."/>
            <person name="Osifeso I.O."/>
            <person name="Parra A.P."/>
            <person name="Patil S.P."/>
            <person name="Perez A.P."/>
            <person name="Perez Y.P."/>
            <person name="Pham C.P."/>
            <person name="Pu L.-L.P."/>
            <person name="Puazo M.P."/>
            <person name="Quiroz J.Q."/>
            <person name="Rouhana J.R."/>
            <person name="Ruiz M.R."/>
            <person name="Ruiz S.-J.R."/>
            <person name="Saada N.S."/>
            <person name="Santibanez J.S."/>
            <person name="Scheel M.S."/>
            <person name="Schneider B.S."/>
            <person name="Simmons D.S."/>
            <person name="Sisson I.S."/>
            <person name="Tang L.-Y.T."/>
            <person name="Thornton R.T."/>
            <person name="Tisius J.T."/>
            <person name="Toledanes G.T."/>
            <person name="Trejos Z.T."/>
            <person name="Usmani K.U."/>
            <person name="Varghese R.V."/>
            <person name="Vattathil S.V."/>
            <person name="Vee V.V."/>
            <person name="Walker D.W."/>
            <person name="Weissenberger G.W."/>
            <person name="White C.W."/>
            <person name="Williams A.W."/>
            <person name="Woodworth J.W."/>
            <person name="Wright R.W."/>
            <person name="Zhu Y.Z."/>
            <person name="Han Y.H."/>
            <person name="Newsham I.N."/>
            <person name="Nazareth L.N."/>
            <person name="Worley K.W."/>
            <person name="Muzny D.M."/>
            <person name="Rogers J.R."/>
            <person name="Gibbs R.G."/>
        </authorList>
    </citation>
    <scope>NUCLEOTIDE SEQUENCE [LARGE SCALE GENOMIC DNA]</scope>
</reference>
<protein>
    <recommendedName>
        <fullName evidence="8">Ig-like domain-containing protein</fullName>
    </recommendedName>
</protein>
<dbReference type="FunFam" id="2.60.40.10:FF:000088">
    <property type="entry name" value="Butyrophilin subfamily 1 member A1"/>
    <property type="match status" value="1"/>
</dbReference>
<dbReference type="RefSeq" id="XP_021797059.1">
    <property type="nucleotide sequence ID" value="XM_021941367.2"/>
</dbReference>
<reference evidence="9" key="2">
    <citation type="submission" date="2025-08" db="UniProtKB">
        <authorList>
            <consortium name="Ensembl"/>
        </authorList>
    </citation>
    <scope>IDENTIFICATION</scope>
</reference>
<feature type="transmembrane region" description="Helical" evidence="7">
    <location>
        <begin position="439"/>
        <end position="459"/>
    </location>
</feature>